<sequence length="703" mass="78044">MCLNLILPLLSPIHTLPGLNPKTCSLFAKVLNINPAQHELKLINLLQLMPHTVVDRRARPNIASAKEGTIVTLEIIIDQHQPPPSKHSRSPYRIICHDKTGIIILLFFHAKRSWLEKRFPEGKTIIVSGKVERFNGQLSMAHPDHVIFSDEPLTNIPLIEPIYPSTSGLSAKTLRSAIKNALDHVPLLPEWINEDTKKQQNFSSFSVALHRIHSPIDPCDINLESTAYKRLVYDEFLSSQLALALVRLKTKSLPGISRPPTGTYTKKLIKILPFQLTNGQQNAIREIENDLASSEPMLRLLQGDVGTGKTIVALMAMAQIAENFGQSALMVPTEVLARQHLTTIAPLAKKIGLQTTLLTGQEKGKLRANILNEIASGQSSIIIGTHALIQKAVTYHNLSLAIIDEQHRFGVQQRLTLAEKGHIPDILVMTATPIPRTLILTTFGDMDVSKITEKPFGRQPITTVTFPLEKISELIERISNALEKGERLYWICPLVEESTTLQLTSIESRFAILHKEFGDYVGMMHGKMPADKKKAVMASFKCGEIRILVATTVIEVGVDIPDASIIVIEHAEHFGLAQLHQLRGRVGRGNKKSSCVLLYKTPLTKMAAARLNIMRNTEDGFKIAEKDLCLRGEGELLGTRQSGLPEFHIANLAVHGDLLSMARRDVRLFLQHDAGLFSKQGKALRLLLHLFGHNEALQLLRAG</sequence>
<dbReference type="SUPFAM" id="SSF52540">
    <property type="entry name" value="P-loop containing nucleoside triphosphate hydrolases"/>
    <property type="match status" value="2"/>
</dbReference>
<evidence type="ECO:0000256" key="5">
    <source>
        <dbReference type="ARBA" id="ARBA00022801"/>
    </source>
</evidence>
<keyword evidence="7 15" id="KW-0067">ATP-binding</keyword>
<dbReference type="Pfam" id="PF00271">
    <property type="entry name" value="Helicase_C"/>
    <property type="match status" value="1"/>
</dbReference>
<dbReference type="PANTHER" id="PTHR47964:SF1">
    <property type="entry name" value="ATP-DEPENDENT DNA HELICASE HOMOLOG RECG, CHLOROPLASTIC"/>
    <property type="match status" value="1"/>
</dbReference>
<organism evidence="18 19">
    <name type="scientific">Bartonella ancashensis</name>
    <dbReference type="NCBI Taxonomy" id="1318743"/>
    <lineage>
        <taxon>Bacteria</taxon>
        <taxon>Pseudomonadati</taxon>
        <taxon>Pseudomonadota</taxon>
        <taxon>Alphaproteobacteria</taxon>
        <taxon>Hyphomicrobiales</taxon>
        <taxon>Bartonellaceae</taxon>
        <taxon>Bartonella</taxon>
    </lineage>
</organism>
<dbReference type="Proteomes" id="UP000057213">
    <property type="component" value="Chromosome"/>
</dbReference>
<evidence type="ECO:0000256" key="2">
    <source>
        <dbReference type="ARBA" id="ARBA00017846"/>
    </source>
</evidence>
<evidence type="ECO:0000256" key="12">
    <source>
        <dbReference type="ARBA" id="ARBA00034617"/>
    </source>
</evidence>
<dbReference type="EC" id="5.6.2.4" evidence="13 15"/>
<dbReference type="OrthoDB" id="9804325at2"/>
<dbReference type="SMART" id="SM00490">
    <property type="entry name" value="HELICc"/>
    <property type="match status" value="1"/>
</dbReference>
<dbReference type="GO" id="GO:0006310">
    <property type="term" value="P:DNA recombination"/>
    <property type="evidence" value="ECO:0007669"/>
    <property type="project" value="UniProtKB-UniRule"/>
</dbReference>
<dbReference type="PANTHER" id="PTHR47964">
    <property type="entry name" value="ATP-DEPENDENT DNA HELICASE HOMOLOG RECG, CHLOROPLASTIC"/>
    <property type="match status" value="1"/>
</dbReference>
<dbReference type="KEGG" id="banc:PU02_0915"/>
<evidence type="ECO:0000256" key="8">
    <source>
        <dbReference type="ARBA" id="ARBA00023125"/>
    </source>
</evidence>
<dbReference type="EMBL" id="CP010401">
    <property type="protein sequence ID" value="ALE03729.1"/>
    <property type="molecule type" value="Genomic_DNA"/>
</dbReference>
<dbReference type="Gene3D" id="2.40.50.140">
    <property type="entry name" value="Nucleic acid-binding proteins"/>
    <property type="match status" value="1"/>
</dbReference>
<protein>
    <recommendedName>
        <fullName evidence="2 15">ATP-dependent DNA helicase RecG</fullName>
        <ecNumber evidence="13 15">5.6.2.4</ecNumber>
    </recommendedName>
</protein>
<gene>
    <name evidence="18" type="ORF">PU02_0915</name>
</gene>
<dbReference type="GO" id="GO:0003677">
    <property type="term" value="F:DNA binding"/>
    <property type="evidence" value="ECO:0007669"/>
    <property type="project" value="UniProtKB-KW"/>
</dbReference>
<dbReference type="Pfam" id="PF00270">
    <property type="entry name" value="DEAD"/>
    <property type="match status" value="1"/>
</dbReference>
<evidence type="ECO:0000256" key="11">
    <source>
        <dbReference type="ARBA" id="ARBA00023235"/>
    </source>
</evidence>
<evidence type="ECO:0000256" key="10">
    <source>
        <dbReference type="ARBA" id="ARBA00023204"/>
    </source>
</evidence>
<dbReference type="NCBIfam" id="NF008165">
    <property type="entry name" value="PRK10917.1-3"/>
    <property type="match status" value="1"/>
</dbReference>
<dbReference type="NCBIfam" id="NF008168">
    <property type="entry name" value="PRK10917.2-2"/>
    <property type="match status" value="1"/>
</dbReference>
<dbReference type="CDD" id="cd17992">
    <property type="entry name" value="DEXHc_RecG"/>
    <property type="match status" value="1"/>
</dbReference>
<feature type="domain" description="Helicase C-terminal" evidence="17">
    <location>
        <begin position="470"/>
        <end position="629"/>
    </location>
</feature>
<comment type="function">
    <text evidence="15">Plays a critical role in recombination and DNA repair. Helps process Holliday junction intermediates to mature products by catalyzing branch migration. Has replication fork regression activity, unwinds stalled or blocked replication forks to make a HJ that can be resolved. Has a DNA unwinding activity characteristic of a DNA helicase with 3'-5' polarity.</text>
</comment>
<evidence type="ECO:0000256" key="4">
    <source>
        <dbReference type="ARBA" id="ARBA00022763"/>
    </source>
</evidence>
<keyword evidence="11" id="KW-0413">Isomerase</keyword>
<reference evidence="18 19" key="1">
    <citation type="journal article" date="2015" name="Genome Announc.">
        <title>Complete Genome Sequence of Bartonella ancashensis Strain 20.00, Isolated from the Blood of a Patient with Verruga Peruana.</title>
        <authorList>
            <person name="Hang J."/>
            <person name="Mullins K.E."/>
            <person name="Clifford R.J."/>
            <person name="Onmus-Leone F."/>
            <person name="Yang Y."/>
            <person name="Jiang J."/>
            <person name="Leguia M."/>
            <person name="Kasper M.R."/>
            <person name="Maguina C."/>
            <person name="Lesho E.P."/>
            <person name="Jarman R.G."/>
            <person name="Richards A.L."/>
            <person name="Blazes D."/>
        </authorList>
    </citation>
    <scope>NUCLEOTIDE SEQUENCE [LARGE SCALE GENOMIC DNA]</scope>
    <source>
        <strain evidence="18 19">20.00</strain>
    </source>
</reference>
<dbReference type="InterPro" id="IPR014001">
    <property type="entry name" value="Helicase_ATP-bd"/>
</dbReference>
<evidence type="ECO:0000313" key="18">
    <source>
        <dbReference type="EMBL" id="ALE03729.1"/>
    </source>
</evidence>
<dbReference type="InterPro" id="IPR045562">
    <property type="entry name" value="RecG_dom3_C"/>
</dbReference>
<dbReference type="PATRIC" id="fig|1318743.3.peg.929"/>
<dbReference type="PROSITE" id="PS51194">
    <property type="entry name" value="HELICASE_CTER"/>
    <property type="match status" value="1"/>
</dbReference>
<keyword evidence="10 15" id="KW-0234">DNA repair</keyword>
<dbReference type="RefSeq" id="WP_053944234.1">
    <property type="nucleotide sequence ID" value="NZ_CP010401.1"/>
</dbReference>
<evidence type="ECO:0000313" key="19">
    <source>
        <dbReference type="Proteomes" id="UP000057213"/>
    </source>
</evidence>
<dbReference type="STRING" id="1318743.PU02_0915"/>
<dbReference type="InterPro" id="IPR001650">
    <property type="entry name" value="Helicase_C-like"/>
</dbReference>
<keyword evidence="6 15" id="KW-0347">Helicase</keyword>
<dbReference type="InterPro" id="IPR004609">
    <property type="entry name" value="ATP-dep_DNA_helicase_RecG"/>
</dbReference>
<keyword evidence="3 15" id="KW-0547">Nucleotide-binding</keyword>
<dbReference type="NCBIfam" id="NF008164">
    <property type="entry name" value="PRK10917.1-2"/>
    <property type="match status" value="1"/>
</dbReference>
<dbReference type="PROSITE" id="PS51192">
    <property type="entry name" value="HELICASE_ATP_BIND_1"/>
    <property type="match status" value="1"/>
</dbReference>
<dbReference type="SUPFAM" id="SSF50249">
    <property type="entry name" value="Nucleic acid-binding proteins"/>
    <property type="match status" value="1"/>
</dbReference>
<evidence type="ECO:0000256" key="1">
    <source>
        <dbReference type="ARBA" id="ARBA00007504"/>
    </source>
</evidence>
<evidence type="ECO:0000256" key="14">
    <source>
        <dbReference type="ARBA" id="ARBA00048988"/>
    </source>
</evidence>
<comment type="similarity">
    <text evidence="1 15">Belongs to the helicase family. RecG subfamily.</text>
</comment>
<evidence type="ECO:0000256" key="9">
    <source>
        <dbReference type="ARBA" id="ARBA00023172"/>
    </source>
</evidence>
<evidence type="ECO:0000259" key="17">
    <source>
        <dbReference type="PROSITE" id="PS51194"/>
    </source>
</evidence>
<comment type="catalytic activity">
    <reaction evidence="14 15">
        <text>ATP + H2O = ADP + phosphate + H(+)</text>
        <dbReference type="Rhea" id="RHEA:13065"/>
        <dbReference type="ChEBI" id="CHEBI:15377"/>
        <dbReference type="ChEBI" id="CHEBI:15378"/>
        <dbReference type="ChEBI" id="CHEBI:30616"/>
        <dbReference type="ChEBI" id="CHEBI:43474"/>
        <dbReference type="ChEBI" id="CHEBI:456216"/>
        <dbReference type="EC" id="5.6.2.4"/>
    </reaction>
</comment>
<evidence type="ECO:0000256" key="15">
    <source>
        <dbReference type="RuleBase" id="RU363016"/>
    </source>
</evidence>
<keyword evidence="9 15" id="KW-0233">DNA recombination</keyword>
<evidence type="ECO:0000256" key="6">
    <source>
        <dbReference type="ARBA" id="ARBA00022806"/>
    </source>
</evidence>
<keyword evidence="4 15" id="KW-0227">DNA damage</keyword>
<dbReference type="NCBIfam" id="TIGR00643">
    <property type="entry name" value="recG"/>
    <property type="match status" value="1"/>
</dbReference>
<keyword evidence="5 15" id="KW-0378">Hydrolase</keyword>
<dbReference type="AlphaFoldDB" id="A0A0M4M6B8"/>
<dbReference type="InterPro" id="IPR011545">
    <property type="entry name" value="DEAD/DEAH_box_helicase_dom"/>
</dbReference>
<proteinExistence type="inferred from homology"/>
<dbReference type="GO" id="GO:0005524">
    <property type="term" value="F:ATP binding"/>
    <property type="evidence" value="ECO:0007669"/>
    <property type="project" value="UniProtKB-KW"/>
</dbReference>
<comment type="catalytic activity">
    <reaction evidence="12 15">
        <text>Couples ATP hydrolysis with the unwinding of duplex DNA by translocating in the 3'-5' direction.</text>
        <dbReference type="EC" id="5.6.2.4"/>
    </reaction>
</comment>
<name>A0A0M4M6B8_9HYPH</name>
<keyword evidence="19" id="KW-1185">Reference proteome</keyword>
<dbReference type="Gene3D" id="3.40.50.300">
    <property type="entry name" value="P-loop containing nucleotide triphosphate hydrolases"/>
    <property type="match status" value="2"/>
</dbReference>
<dbReference type="InterPro" id="IPR027417">
    <property type="entry name" value="P-loop_NTPase"/>
</dbReference>
<dbReference type="InterPro" id="IPR047112">
    <property type="entry name" value="RecG/Mfd"/>
</dbReference>
<dbReference type="GO" id="GO:0006281">
    <property type="term" value="P:DNA repair"/>
    <property type="evidence" value="ECO:0007669"/>
    <property type="project" value="UniProtKB-UniRule"/>
</dbReference>
<feature type="domain" description="Helicase ATP-binding" evidence="16">
    <location>
        <begin position="290"/>
        <end position="451"/>
    </location>
</feature>
<dbReference type="GO" id="GO:0016887">
    <property type="term" value="F:ATP hydrolysis activity"/>
    <property type="evidence" value="ECO:0007669"/>
    <property type="project" value="RHEA"/>
</dbReference>
<dbReference type="Pfam" id="PF19833">
    <property type="entry name" value="RecG_dom3_C"/>
    <property type="match status" value="1"/>
</dbReference>
<dbReference type="InterPro" id="IPR012340">
    <property type="entry name" value="NA-bd_OB-fold"/>
</dbReference>
<keyword evidence="8" id="KW-0238">DNA-binding</keyword>
<dbReference type="CDD" id="cd04488">
    <property type="entry name" value="RecG_wedge_OBF"/>
    <property type="match status" value="1"/>
</dbReference>
<dbReference type="Pfam" id="PF17191">
    <property type="entry name" value="RecG_wedge"/>
    <property type="match status" value="1"/>
</dbReference>
<evidence type="ECO:0000256" key="7">
    <source>
        <dbReference type="ARBA" id="ARBA00022840"/>
    </source>
</evidence>
<evidence type="ECO:0000256" key="13">
    <source>
        <dbReference type="ARBA" id="ARBA00034808"/>
    </source>
</evidence>
<evidence type="ECO:0000259" key="16">
    <source>
        <dbReference type="PROSITE" id="PS51192"/>
    </source>
</evidence>
<evidence type="ECO:0000256" key="3">
    <source>
        <dbReference type="ARBA" id="ARBA00022741"/>
    </source>
</evidence>
<dbReference type="InterPro" id="IPR033454">
    <property type="entry name" value="RecG_wedge"/>
</dbReference>
<dbReference type="GO" id="GO:0043138">
    <property type="term" value="F:3'-5' DNA helicase activity"/>
    <property type="evidence" value="ECO:0007669"/>
    <property type="project" value="UniProtKB-EC"/>
</dbReference>
<accession>A0A0M4M6B8</accession>
<dbReference type="SMART" id="SM00487">
    <property type="entry name" value="DEXDc"/>
    <property type="match status" value="1"/>
</dbReference>